<name>A0A7W6H8P3_9HYPH</name>
<comment type="caution">
    <text evidence="6">The sequence shown here is derived from an EMBL/GenBank/DDBJ whole genome shotgun (WGS) entry which is preliminary data.</text>
</comment>
<evidence type="ECO:0000256" key="2">
    <source>
        <dbReference type="ARBA" id="ARBA00023125"/>
    </source>
</evidence>
<dbReference type="PROSITE" id="PS01124">
    <property type="entry name" value="HTH_ARAC_FAMILY_2"/>
    <property type="match status" value="1"/>
</dbReference>
<evidence type="ECO:0000256" key="4">
    <source>
        <dbReference type="SAM" id="Phobius"/>
    </source>
</evidence>
<evidence type="ECO:0000313" key="7">
    <source>
        <dbReference type="Proteomes" id="UP000542776"/>
    </source>
</evidence>
<feature type="transmembrane region" description="Helical" evidence="4">
    <location>
        <begin position="91"/>
        <end position="110"/>
    </location>
</feature>
<dbReference type="PANTHER" id="PTHR43280:SF29">
    <property type="entry name" value="ARAC-FAMILY TRANSCRIPTIONAL REGULATOR"/>
    <property type="match status" value="1"/>
</dbReference>
<keyword evidence="4" id="KW-1133">Transmembrane helix</keyword>
<dbReference type="SUPFAM" id="SSF46689">
    <property type="entry name" value="Homeodomain-like"/>
    <property type="match status" value="1"/>
</dbReference>
<organism evidence="6 7">
    <name type="scientific">Aureimonas pseudogalii</name>
    <dbReference type="NCBI Taxonomy" id="1744844"/>
    <lineage>
        <taxon>Bacteria</taxon>
        <taxon>Pseudomonadati</taxon>
        <taxon>Pseudomonadota</taxon>
        <taxon>Alphaproteobacteria</taxon>
        <taxon>Hyphomicrobiales</taxon>
        <taxon>Aurantimonadaceae</taxon>
        <taxon>Aureimonas</taxon>
    </lineage>
</organism>
<dbReference type="RefSeq" id="WP_183202641.1">
    <property type="nucleotide sequence ID" value="NZ_JACIEK010000026.1"/>
</dbReference>
<feature type="transmembrane region" description="Helical" evidence="4">
    <location>
        <begin position="6"/>
        <end position="22"/>
    </location>
</feature>
<protein>
    <submittedName>
        <fullName evidence="6">AraC-like DNA-binding protein</fullName>
    </submittedName>
</protein>
<dbReference type="SMART" id="SM00342">
    <property type="entry name" value="HTH_ARAC"/>
    <property type="match status" value="1"/>
</dbReference>
<reference evidence="6 7" key="1">
    <citation type="submission" date="2020-08" db="EMBL/GenBank/DDBJ databases">
        <title>Genomic Encyclopedia of Type Strains, Phase IV (KMG-IV): sequencing the most valuable type-strain genomes for metagenomic binning, comparative biology and taxonomic classification.</title>
        <authorList>
            <person name="Goeker M."/>
        </authorList>
    </citation>
    <scope>NUCLEOTIDE SEQUENCE [LARGE SCALE GENOMIC DNA]</scope>
    <source>
        <strain evidence="6 7">DSM 102238</strain>
    </source>
</reference>
<evidence type="ECO:0000256" key="1">
    <source>
        <dbReference type="ARBA" id="ARBA00023015"/>
    </source>
</evidence>
<feature type="transmembrane region" description="Helical" evidence="4">
    <location>
        <begin position="154"/>
        <end position="174"/>
    </location>
</feature>
<proteinExistence type="predicted"/>
<feature type="transmembrane region" description="Helical" evidence="4">
    <location>
        <begin position="34"/>
        <end position="55"/>
    </location>
</feature>
<dbReference type="AlphaFoldDB" id="A0A7W6H8P3"/>
<accession>A0A7W6H8P3</accession>
<dbReference type="EMBL" id="JACIEK010000026">
    <property type="protein sequence ID" value="MBB4000669.1"/>
    <property type="molecule type" value="Genomic_DNA"/>
</dbReference>
<dbReference type="GO" id="GO:0043565">
    <property type="term" value="F:sequence-specific DNA binding"/>
    <property type="evidence" value="ECO:0007669"/>
    <property type="project" value="InterPro"/>
</dbReference>
<dbReference type="Gene3D" id="1.10.10.60">
    <property type="entry name" value="Homeodomain-like"/>
    <property type="match status" value="1"/>
</dbReference>
<evidence type="ECO:0000313" key="6">
    <source>
        <dbReference type="EMBL" id="MBB4000669.1"/>
    </source>
</evidence>
<evidence type="ECO:0000259" key="5">
    <source>
        <dbReference type="PROSITE" id="PS01124"/>
    </source>
</evidence>
<feature type="domain" description="HTH araC/xylS-type" evidence="5">
    <location>
        <begin position="232"/>
        <end position="338"/>
    </location>
</feature>
<keyword evidence="7" id="KW-1185">Reference proteome</keyword>
<gene>
    <name evidence="6" type="ORF">GGR04_004549</name>
</gene>
<feature type="transmembrane region" description="Helical" evidence="4">
    <location>
        <begin position="116"/>
        <end position="133"/>
    </location>
</feature>
<feature type="transmembrane region" description="Helical" evidence="4">
    <location>
        <begin position="61"/>
        <end position="79"/>
    </location>
</feature>
<dbReference type="InterPro" id="IPR018060">
    <property type="entry name" value="HTH_AraC"/>
</dbReference>
<keyword evidence="2 6" id="KW-0238">DNA-binding</keyword>
<keyword evidence="3" id="KW-0804">Transcription</keyword>
<dbReference type="InterPro" id="IPR009057">
    <property type="entry name" value="Homeodomain-like_sf"/>
</dbReference>
<dbReference type="Proteomes" id="UP000542776">
    <property type="component" value="Unassembled WGS sequence"/>
</dbReference>
<keyword evidence="4" id="KW-0812">Transmembrane</keyword>
<keyword evidence="4" id="KW-0472">Membrane</keyword>
<dbReference type="Pfam" id="PF12833">
    <property type="entry name" value="HTH_18"/>
    <property type="match status" value="1"/>
</dbReference>
<evidence type="ECO:0000256" key="3">
    <source>
        <dbReference type="ARBA" id="ARBA00023163"/>
    </source>
</evidence>
<dbReference type="GO" id="GO:0003700">
    <property type="term" value="F:DNA-binding transcription factor activity"/>
    <property type="evidence" value="ECO:0007669"/>
    <property type="project" value="InterPro"/>
</dbReference>
<keyword evidence="1" id="KW-0805">Transcription regulation</keyword>
<dbReference type="PANTHER" id="PTHR43280">
    <property type="entry name" value="ARAC-FAMILY TRANSCRIPTIONAL REGULATOR"/>
    <property type="match status" value="1"/>
</dbReference>
<sequence>MILVPLPFVVSLLLLTILVQAVRRDEEGLRANPLFVALIAAYSVQSVLVGLRWGYEWRGVLPLMSPLAALIAPLAWASFRSLTREEPAAMTTLWPHLLPAAAVVALMVLWPDPVGAVIVAVFAGYGLALLWTARLGPNGLVSSRLDGVLRSHRAMQITGVALLASAATDILIGLDFAWGGGAHSGMLVALGNVVALLVQGKAASIAGAGLAEIEADDPNERPDAPTGATNEDLTTAALVERLMREQEIYRDLDLNLERIARKLRRPARDVSSAINRAHGMSVSQYVNTYRVKRARQLLKETADPITKVMFDAGFGTKSNFNREFQRVTGMTPSAYRRTGDEASAVAELLGEATL</sequence>